<protein>
    <submittedName>
        <fullName evidence="2">Uncharacterized protein</fullName>
    </submittedName>
</protein>
<name>A0ABP6SGM6_9ACTN</name>
<evidence type="ECO:0000256" key="1">
    <source>
        <dbReference type="SAM" id="MobiDB-lite"/>
    </source>
</evidence>
<organism evidence="2 3">
    <name type="scientific">Streptomyces sannanensis</name>
    <dbReference type="NCBI Taxonomy" id="285536"/>
    <lineage>
        <taxon>Bacteria</taxon>
        <taxon>Bacillati</taxon>
        <taxon>Actinomycetota</taxon>
        <taxon>Actinomycetes</taxon>
        <taxon>Kitasatosporales</taxon>
        <taxon>Streptomycetaceae</taxon>
        <taxon>Streptomyces</taxon>
    </lineage>
</organism>
<dbReference type="EMBL" id="BAAAYL010000001">
    <property type="protein sequence ID" value="GAA3375891.1"/>
    <property type="molecule type" value="Genomic_DNA"/>
</dbReference>
<keyword evidence="3" id="KW-1185">Reference proteome</keyword>
<evidence type="ECO:0000313" key="2">
    <source>
        <dbReference type="EMBL" id="GAA3375891.1"/>
    </source>
</evidence>
<evidence type="ECO:0000313" key="3">
    <source>
        <dbReference type="Proteomes" id="UP001499990"/>
    </source>
</evidence>
<proteinExistence type="predicted"/>
<gene>
    <name evidence="2" type="ORF">GCM10020367_45450</name>
</gene>
<reference evidence="3" key="1">
    <citation type="journal article" date="2019" name="Int. J. Syst. Evol. Microbiol.">
        <title>The Global Catalogue of Microorganisms (GCM) 10K type strain sequencing project: providing services to taxonomists for standard genome sequencing and annotation.</title>
        <authorList>
            <consortium name="The Broad Institute Genomics Platform"/>
            <consortium name="The Broad Institute Genome Sequencing Center for Infectious Disease"/>
            <person name="Wu L."/>
            <person name="Ma J."/>
        </authorList>
    </citation>
    <scope>NUCLEOTIDE SEQUENCE [LARGE SCALE GENOMIC DNA]</scope>
    <source>
        <strain evidence="3">JCM 9651</strain>
    </source>
</reference>
<dbReference type="Proteomes" id="UP001499990">
    <property type="component" value="Unassembled WGS sequence"/>
</dbReference>
<sequence length="85" mass="9187">MDRGTDWRTQRLRGRGSLAPDMGGARSRGAPGTNTFGSAADRKVEPRVDQKESFQLLILPVSNLATSRTRSFQVPAATSLEALTV</sequence>
<comment type="caution">
    <text evidence="2">The sequence shown here is derived from an EMBL/GenBank/DDBJ whole genome shotgun (WGS) entry which is preliminary data.</text>
</comment>
<accession>A0ABP6SGM6</accession>
<feature type="region of interest" description="Disordered" evidence="1">
    <location>
        <begin position="1"/>
        <end position="47"/>
    </location>
</feature>